<dbReference type="GO" id="GO:0008284">
    <property type="term" value="P:positive regulation of cell population proliferation"/>
    <property type="evidence" value="ECO:0007669"/>
    <property type="project" value="TreeGrafter"/>
</dbReference>
<dbReference type="GO" id="GO:0043235">
    <property type="term" value="C:receptor complex"/>
    <property type="evidence" value="ECO:0007669"/>
    <property type="project" value="TreeGrafter"/>
</dbReference>
<dbReference type="SMART" id="SM00219">
    <property type="entry name" value="TyrKc"/>
    <property type="match status" value="1"/>
</dbReference>
<dbReference type="GO" id="GO:0007169">
    <property type="term" value="P:cell surface receptor protein tyrosine kinase signaling pathway"/>
    <property type="evidence" value="ECO:0007669"/>
    <property type="project" value="TreeGrafter"/>
</dbReference>
<accession>G7YRL1</accession>
<comment type="catalytic activity">
    <reaction evidence="14">
        <text>L-tyrosyl-[protein] + ATP = O-phospho-L-tyrosyl-[protein] + ADP + H(+)</text>
        <dbReference type="Rhea" id="RHEA:10596"/>
        <dbReference type="Rhea" id="RHEA-COMP:10136"/>
        <dbReference type="Rhea" id="RHEA-COMP:20101"/>
        <dbReference type="ChEBI" id="CHEBI:15378"/>
        <dbReference type="ChEBI" id="CHEBI:30616"/>
        <dbReference type="ChEBI" id="CHEBI:46858"/>
        <dbReference type="ChEBI" id="CHEBI:61978"/>
        <dbReference type="ChEBI" id="CHEBI:456216"/>
        <dbReference type="EC" id="2.7.10.1"/>
    </reaction>
</comment>
<evidence type="ECO:0000256" key="4">
    <source>
        <dbReference type="ARBA" id="ARBA00022679"/>
    </source>
</evidence>
<name>G7YRL1_CLOSI</name>
<feature type="region of interest" description="Disordered" evidence="15">
    <location>
        <begin position="757"/>
        <end position="777"/>
    </location>
</feature>
<gene>
    <name evidence="17" type="ORF">CLF_108393</name>
</gene>
<evidence type="ECO:0000256" key="8">
    <source>
        <dbReference type="ARBA" id="ARBA00022840"/>
    </source>
</evidence>
<evidence type="ECO:0000256" key="14">
    <source>
        <dbReference type="ARBA" id="ARBA00051243"/>
    </source>
</evidence>
<dbReference type="Pfam" id="PF00757">
    <property type="entry name" value="Furin-like"/>
    <property type="match status" value="1"/>
</dbReference>
<keyword evidence="5" id="KW-0812">Transmembrane</keyword>
<reference evidence="17" key="1">
    <citation type="journal article" date="2011" name="Genome Biol.">
        <title>The draft genome of the carcinogenic human liver fluke Clonorchis sinensis.</title>
        <authorList>
            <person name="Wang X."/>
            <person name="Chen W."/>
            <person name="Huang Y."/>
            <person name="Sun J."/>
            <person name="Men J."/>
            <person name="Liu H."/>
            <person name="Luo F."/>
            <person name="Guo L."/>
            <person name="Lv X."/>
            <person name="Deng C."/>
            <person name="Zhou C."/>
            <person name="Fan Y."/>
            <person name="Li X."/>
            <person name="Huang L."/>
            <person name="Hu Y."/>
            <person name="Liang C."/>
            <person name="Hu X."/>
            <person name="Xu J."/>
            <person name="Yu X."/>
        </authorList>
    </citation>
    <scope>NUCLEOTIDE SEQUENCE [LARGE SCALE GENOMIC DNA]</scope>
    <source>
        <strain evidence="17">Henan</strain>
    </source>
</reference>
<evidence type="ECO:0000256" key="12">
    <source>
        <dbReference type="ARBA" id="ARBA00023170"/>
    </source>
</evidence>
<evidence type="ECO:0000313" key="17">
    <source>
        <dbReference type="EMBL" id="GAA55591.1"/>
    </source>
</evidence>
<dbReference type="Pfam" id="PF01030">
    <property type="entry name" value="Recep_L_domain"/>
    <property type="match status" value="2"/>
</dbReference>
<dbReference type="InterPro" id="IPR000494">
    <property type="entry name" value="Rcpt_L-dom"/>
</dbReference>
<dbReference type="GO" id="GO:0009925">
    <property type="term" value="C:basal plasma membrane"/>
    <property type="evidence" value="ECO:0007669"/>
    <property type="project" value="TreeGrafter"/>
</dbReference>
<feature type="compositionally biased region" description="Low complexity" evidence="15">
    <location>
        <begin position="868"/>
        <end position="892"/>
    </location>
</feature>
<dbReference type="InterPro" id="IPR020635">
    <property type="entry name" value="Tyr_kinase_cat_dom"/>
</dbReference>
<evidence type="ECO:0000256" key="3">
    <source>
        <dbReference type="ARBA" id="ARBA00022553"/>
    </source>
</evidence>
<dbReference type="Gene3D" id="2.10.220.10">
    <property type="entry name" value="Hormone Receptor, Insulin-like Growth Factor Receptor 1, Chain A, domain 2"/>
    <property type="match status" value="4"/>
</dbReference>
<feature type="compositionally biased region" description="Polar residues" evidence="15">
    <location>
        <begin position="286"/>
        <end position="312"/>
    </location>
</feature>
<feature type="region of interest" description="Disordered" evidence="15">
    <location>
        <begin position="862"/>
        <end position="897"/>
    </location>
</feature>
<evidence type="ECO:0000256" key="7">
    <source>
        <dbReference type="ARBA" id="ARBA00022777"/>
    </source>
</evidence>
<evidence type="ECO:0000256" key="9">
    <source>
        <dbReference type="ARBA" id="ARBA00022989"/>
    </source>
</evidence>
<dbReference type="FunFam" id="1.10.510.10:FF:000027">
    <property type="entry name" value="Receptor protein-tyrosine kinase"/>
    <property type="match status" value="1"/>
</dbReference>
<dbReference type="Gene3D" id="3.80.20.20">
    <property type="entry name" value="Receptor L-domain"/>
    <property type="match status" value="2"/>
</dbReference>
<evidence type="ECO:0000256" key="15">
    <source>
        <dbReference type="SAM" id="MobiDB-lite"/>
    </source>
</evidence>
<dbReference type="InterPro" id="IPR006212">
    <property type="entry name" value="Furin_repeat"/>
</dbReference>
<evidence type="ECO:0000259" key="16">
    <source>
        <dbReference type="PROSITE" id="PS50011"/>
    </source>
</evidence>
<keyword evidence="3" id="KW-0597">Phosphoprotein</keyword>
<dbReference type="SUPFAM" id="SSF52058">
    <property type="entry name" value="L domain-like"/>
    <property type="match status" value="2"/>
</dbReference>
<evidence type="ECO:0000256" key="13">
    <source>
        <dbReference type="ARBA" id="ARBA00023180"/>
    </source>
</evidence>
<reference key="2">
    <citation type="submission" date="2011-10" db="EMBL/GenBank/DDBJ databases">
        <title>The genome and transcriptome sequence of Clonorchis sinensis provide insights into the carcinogenic liver fluke.</title>
        <authorList>
            <person name="Wang X."/>
            <person name="Huang Y."/>
            <person name="Chen W."/>
            <person name="Liu H."/>
            <person name="Guo L."/>
            <person name="Chen Y."/>
            <person name="Luo F."/>
            <person name="Zhou W."/>
            <person name="Sun J."/>
            <person name="Mao Q."/>
            <person name="Liang P."/>
            <person name="Zhou C."/>
            <person name="Tian Y."/>
            <person name="Men J."/>
            <person name="Lv X."/>
            <person name="Huang L."/>
            <person name="Zhou J."/>
            <person name="Hu Y."/>
            <person name="Li R."/>
            <person name="Zhang F."/>
            <person name="Lei H."/>
            <person name="Li X."/>
            <person name="Hu X."/>
            <person name="Liang C."/>
            <person name="Xu J."/>
            <person name="Wu Z."/>
            <person name="Yu X."/>
        </authorList>
    </citation>
    <scope>NUCLEOTIDE SEQUENCE</scope>
    <source>
        <strain>Henan</strain>
    </source>
</reference>
<dbReference type="EMBL" id="DF144044">
    <property type="protein sequence ID" value="GAA55591.1"/>
    <property type="molecule type" value="Genomic_DNA"/>
</dbReference>
<dbReference type="GO" id="GO:0004714">
    <property type="term" value="F:transmembrane receptor protein tyrosine kinase activity"/>
    <property type="evidence" value="ECO:0007669"/>
    <property type="project" value="UniProtKB-EC"/>
</dbReference>
<keyword evidence="10" id="KW-0472">Membrane</keyword>
<dbReference type="EC" id="2.7.10.1" evidence="2"/>
<protein>
    <recommendedName>
        <fullName evidence="2">receptor protein-tyrosine kinase</fullName>
        <ecNumber evidence="2">2.7.10.1</ecNumber>
    </recommendedName>
</protein>
<keyword evidence="12 17" id="KW-0675">Receptor</keyword>
<dbReference type="PROSITE" id="PS50011">
    <property type="entry name" value="PROTEIN_KINASE_DOM"/>
    <property type="match status" value="1"/>
</dbReference>
<keyword evidence="9" id="KW-1133">Transmembrane helix</keyword>
<dbReference type="GO" id="GO:0005524">
    <property type="term" value="F:ATP binding"/>
    <property type="evidence" value="ECO:0007669"/>
    <property type="project" value="UniProtKB-KW"/>
</dbReference>
<proteinExistence type="predicted"/>
<dbReference type="PANTHER" id="PTHR24416">
    <property type="entry name" value="TYROSINE-PROTEIN KINASE RECEPTOR"/>
    <property type="match status" value="1"/>
</dbReference>
<feature type="region of interest" description="Disordered" evidence="15">
    <location>
        <begin position="215"/>
        <end position="234"/>
    </location>
</feature>
<dbReference type="InterPro" id="IPR011009">
    <property type="entry name" value="Kinase-like_dom_sf"/>
</dbReference>
<dbReference type="SUPFAM" id="SSF57184">
    <property type="entry name" value="Growth factor receptor domain"/>
    <property type="match status" value="3"/>
</dbReference>
<dbReference type="Proteomes" id="UP000008909">
    <property type="component" value="Unassembled WGS sequence"/>
</dbReference>
<dbReference type="InterPro" id="IPR050122">
    <property type="entry name" value="RTK"/>
</dbReference>
<keyword evidence="18" id="KW-1185">Reference proteome</keyword>
<organism evidence="17 18">
    <name type="scientific">Clonorchis sinensis</name>
    <name type="common">Chinese liver fluke</name>
    <dbReference type="NCBI Taxonomy" id="79923"/>
    <lineage>
        <taxon>Eukaryota</taxon>
        <taxon>Metazoa</taxon>
        <taxon>Spiralia</taxon>
        <taxon>Lophotrochozoa</taxon>
        <taxon>Platyhelminthes</taxon>
        <taxon>Trematoda</taxon>
        <taxon>Digenea</taxon>
        <taxon>Opisthorchiida</taxon>
        <taxon>Opisthorchiata</taxon>
        <taxon>Opisthorchiidae</taxon>
        <taxon>Clonorchis</taxon>
    </lineage>
</organism>
<dbReference type="InterPro" id="IPR000719">
    <property type="entry name" value="Prot_kinase_dom"/>
</dbReference>
<keyword evidence="13" id="KW-0325">Glycoprotein</keyword>
<dbReference type="PROSITE" id="PS00109">
    <property type="entry name" value="PROTEIN_KINASE_TYR"/>
    <property type="match status" value="1"/>
</dbReference>
<dbReference type="InterPro" id="IPR009030">
    <property type="entry name" value="Growth_fac_rcpt_cys_sf"/>
</dbReference>
<dbReference type="GO" id="GO:0043066">
    <property type="term" value="P:negative regulation of apoptotic process"/>
    <property type="evidence" value="ECO:0007669"/>
    <property type="project" value="TreeGrafter"/>
</dbReference>
<dbReference type="InterPro" id="IPR036941">
    <property type="entry name" value="Rcpt_L-dom_sf"/>
</dbReference>
<keyword evidence="8" id="KW-0067">ATP-binding</keyword>
<evidence type="ECO:0000256" key="5">
    <source>
        <dbReference type="ARBA" id="ARBA00022692"/>
    </source>
</evidence>
<keyword evidence="11" id="KW-0829">Tyrosine-protein kinase</keyword>
<feature type="compositionally biased region" description="Basic residues" evidence="15">
    <location>
        <begin position="766"/>
        <end position="776"/>
    </location>
</feature>
<dbReference type="SMART" id="SM00261">
    <property type="entry name" value="FU"/>
    <property type="match status" value="5"/>
</dbReference>
<evidence type="ECO:0000256" key="10">
    <source>
        <dbReference type="ARBA" id="ARBA00023136"/>
    </source>
</evidence>
<dbReference type="InterPro" id="IPR001245">
    <property type="entry name" value="Ser-Thr/Tyr_kinase_cat_dom"/>
</dbReference>
<dbReference type="Gene3D" id="3.30.200.20">
    <property type="entry name" value="Phosphorylase Kinase, domain 1"/>
    <property type="match status" value="1"/>
</dbReference>
<dbReference type="InterPro" id="IPR008266">
    <property type="entry name" value="Tyr_kinase_AS"/>
</dbReference>
<dbReference type="PANTHER" id="PTHR24416:SF566">
    <property type="entry name" value="EPIDERMAL GROWTH FACTOR RECEPTOR"/>
    <property type="match status" value="1"/>
</dbReference>
<dbReference type="Gene3D" id="1.10.510.10">
    <property type="entry name" value="Transferase(Phosphotransferase) domain 1"/>
    <property type="match status" value="1"/>
</dbReference>
<comment type="subcellular location">
    <subcellularLocation>
        <location evidence="1">Membrane</location>
        <topology evidence="1">Single-pass type I membrane protein</topology>
    </subcellularLocation>
</comment>
<feature type="region of interest" description="Disordered" evidence="15">
    <location>
        <begin position="257"/>
        <end position="331"/>
    </location>
</feature>
<feature type="compositionally biased region" description="Polar residues" evidence="15">
    <location>
        <begin position="319"/>
        <end position="331"/>
    </location>
</feature>
<dbReference type="Pfam" id="PF07714">
    <property type="entry name" value="PK_Tyr_Ser-Thr"/>
    <property type="match status" value="1"/>
</dbReference>
<dbReference type="PRINTS" id="PR00109">
    <property type="entry name" value="TYRKINASE"/>
</dbReference>
<keyword evidence="7" id="KW-0418">Kinase</keyword>
<dbReference type="InterPro" id="IPR006211">
    <property type="entry name" value="Furin-like_Cys-rich_dom"/>
</dbReference>
<evidence type="ECO:0000256" key="2">
    <source>
        <dbReference type="ARBA" id="ARBA00011902"/>
    </source>
</evidence>
<evidence type="ECO:0000256" key="11">
    <source>
        <dbReference type="ARBA" id="ARBA00023137"/>
    </source>
</evidence>
<keyword evidence="6" id="KW-0547">Nucleotide-binding</keyword>
<feature type="domain" description="Protein kinase" evidence="16">
    <location>
        <begin position="1471"/>
        <end position="1772"/>
    </location>
</feature>
<dbReference type="GO" id="GO:0022008">
    <property type="term" value="P:neurogenesis"/>
    <property type="evidence" value="ECO:0007669"/>
    <property type="project" value="TreeGrafter"/>
</dbReference>
<dbReference type="CDD" id="cd00064">
    <property type="entry name" value="FU"/>
    <property type="match status" value="5"/>
</dbReference>
<evidence type="ECO:0000313" key="18">
    <source>
        <dbReference type="Proteomes" id="UP000008909"/>
    </source>
</evidence>
<evidence type="ECO:0000256" key="1">
    <source>
        <dbReference type="ARBA" id="ARBA00004479"/>
    </source>
</evidence>
<evidence type="ECO:0000256" key="6">
    <source>
        <dbReference type="ARBA" id="ARBA00022741"/>
    </source>
</evidence>
<sequence length="2415" mass="269606">MIHILEDDLSILESIEEISGYLVIHGVGREYLRLPKLQIIRGQDFVSIRDRRVAMLISSNYNTKSQLDSQQSTGYAVGASHRNVSENQPNCLGSGENSTQKRAVTSFLQILEMPNLISILQHGVYFYDNPGLCYAPLTLKWDDLLEAAEWQTVDIFALPPGGDMDLWHASCFCRHVGQCSTVHPSSSASNDWLTSLTQEVTADIRDEQPFQEEIQATTENPSLFSTLSTTSQPMSRRKRHIFNGHADQLDPILAHTKDSQTQTAEEPRTVAEYPVQNGFRDRLTGPSHSPTHTPSNELSANEIPESSPTDSTSTRRGEILTSTSEAPTKEQTTVAVNGNHFETALKPQCKDATVTESFSDRATNPSTALDYKEVSINANRSTSSYGVELVTSSLLTSPVLGGTIGRETREPVSTSSATSSMTYPVLPCHPTCPKIQGRQYCWGPEASQCQKIHKCQIRLCDGSNWCFRIPKSPTFRNKVNSRRNESTSFTEHCCHSECAASCHGSRARDCKACLRYSNNGECTATCPATTIYDKASYSWKTNPDGMLAFGWKCVKTCPKPFLKDGDICVPKCSRPGTYARERHCVPCPNNICPKVCSLKEIEKIKGVDYLHKSTLRAMQNCTTFEGDVKLSRQSFIGDPFYNLSAEETVEWSDLVAGLSKLQRITGMLYISAGTDAPWLTNLTFLSNLEIIDGDGHQTQLSRAININSNAHLEFLGFASLRHVGRSNILIMGNPNLCFLDSIQWDQLVPKPRGLNTESIQMETTRPKRSSSKRSLKRQAQVGATLKDMYVYQNGHREYCRGKAAKCAEECSTESGCWGPGPGLCRKCRSWSVFHEDGSRLCVNNCYMVEGYFTHNLNNPSSSAVHSVTASPTDSTTSPDDARVSQTTSTADSTSEDELSPELDSRVCSACSPMCELKLNACYGPGADQCNGPCRWVQDGPYCRKTCPPEKYLDQTDGRCYECSPVCSYPVIPLVTGSLVVHHDDDQVDTNETTSNRMCTGPGNWPGAGGCNYCRQTALRSFGSSNTSYLECVEECPAGTFMHVINLHQRGGSSLRHLNHLNFSNFYRNKSTGNGRQNHPWSRTDAAMLRPLPEQTQLTLKTWILKHTEPLIYGLARICLPCHDQCAVQNHSSSESDLTSTCNGPAPHQCQRCLNASFNGRCVEFCPEDTYAVPRLQRLSEPAGQQTQQSKTSHFLLDLGLEHNAQFKSRFDCYPCHPFCRAGCRGPSPFDCNRCRRVKLYLNAAHTKWQCASICPSRYTYRIRESLTGDLVCSLHPNYIYVPETHTGFHDFHLDLNETIVCNETARDELDAVWDSIEQLKRHFVISTEFAGAVAALTGLCVLLASVACLICWAVSKQLPSEEKEDNPKHSSSSRIARLNDMCERLWTRGRVPDPSVYKSRTSAQKRLARLTNDNSKKSAYMTTLEWGQMSTFTRTSASEDETQQMLLTEDERRANSKPNMATLRIITESQLVRGPMIGSGAFGTVFCGIWRPQNRSAPSVETLSVTSPECVRTPSTTYSMDWSDKLDALSEKPSILGPDVDAANKQSSSPAKPHPIVPPSVELPVAIKVMATVDHPCCLRFLALCLTAQLQLVTQFLPLGSLLDFVKIHTDLIQVHMFATWAEQIANGMTYLASRGIIHRDLAARNVLVESLGQVRITDFGLAKCLDCIESEYHASGGRMPIKWMAIECIQDRIFSSKSDVWSYGVTVWEMCTFGKRPFEGIRARDLLLRLEQGVRLPQPETASLEFYTILLRCWETDPNIRPTFNELHHILARVKATPERYFYITLRTERVLQLNESIFWGALTGKIYSSVLHLAVDLTKIGSFQEKHQPAEYTQTSTNNTGITRCACRGVLVNLEPRLLQPTVSSDVVHPTIERFFYDRRAQTRHESYLQAKSHVTSLDADDSFEFVDAFSTQLDHLRNCNMYLLSGLHQAVYYDGIPYPLVTTFGTTPIEPYFIGGIVQVSCIRRRQQRPTRSNATEALEFLTHTLNSSSRDTHSDCTTICLDSVGDSSIEYAQMQVDWIRNLYVNSQITAFPSCVQDFISNNYAYLSEPGSRQADDAGTQEEDRAYCQLKFVSCVPICENPVRLLTTFRDGNQAVDQCKIGSSRDPIQYSHHPHTFVGRVTETNTSVRPGAYSVNEVESISVQQSHKAPDKEANLRTFVPQRNNFDNVQADETIDLTASGTAGCTAVPQIWVEEYLEPRQAPFVTSTNTSIVADQNKHAENSKVWKQSKHHDEFQILSAFDTERQVAIVRHTTGEDVRFSVNTLSFKGHEDPRLRKQQHGMTNHVGDHVIKKHLRSHFARYGISDVLLTDIGPQLVSMELKALSIESAVLTKASPVVKRSQRLKLQKLLPQKPKTRKNFEFDVVGTAEHTSTVNRIQSGTVATLSDGSHSTAYLMPVDQPQKPSIQRLRGG</sequence>
<dbReference type="SUPFAM" id="SSF56112">
    <property type="entry name" value="Protein kinase-like (PK-like)"/>
    <property type="match status" value="1"/>
</dbReference>
<keyword evidence="4" id="KW-0808">Transferase</keyword>